<keyword evidence="1" id="KW-0472">Membrane</keyword>
<keyword evidence="1" id="KW-1133">Transmembrane helix</keyword>
<gene>
    <name evidence="2" type="ORF">ODALV1_LOCUS6089</name>
</gene>
<name>A0ABP1Q2Q5_9HEXA</name>
<organism evidence="2 3">
    <name type="scientific">Orchesella dallaii</name>
    <dbReference type="NCBI Taxonomy" id="48710"/>
    <lineage>
        <taxon>Eukaryota</taxon>
        <taxon>Metazoa</taxon>
        <taxon>Ecdysozoa</taxon>
        <taxon>Arthropoda</taxon>
        <taxon>Hexapoda</taxon>
        <taxon>Collembola</taxon>
        <taxon>Entomobryomorpha</taxon>
        <taxon>Entomobryoidea</taxon>
        <taxon>Orchesellidae</taxon>
        <taxon>Orchesellinae</taxon>
        <taxon>Orchesella</taxon>
    </lineage>
</organism>
<reference evidence="2 3" key="1">
    <citation type="submission" date="2024-08" db="EMBL/GenBank/DDBJ databases">
        <authorList>
            <person name="Cucini C."/>
            <person name="Frati F."/>
        </authorList>
    </citation>
    <scope>NUCLEOTIDE SEQUENCE [LARGE SCALE GENOMIC DNA]</scope>
</reference>
<dbReference type="Proteomes" id="UP001642540">
    <property type="component" value="Unassembled WGS sequence"/>
</dbReference>
<feature type="transmembrane region" description="Helical" evidence="1">
    <location>
        <begin position="33"/>
        <end position="60"/>
    </location>
</feature>
<evidence type="ECO:0000313" key="3">
    <source>
        <dbReference type="Proteomes" id="UP001642540"/>
    </source>
</evidence>
<evidence type="ECO:0008006" key="4">
    <source>
        <dbReference type="Google" id="ProtNLM"/>
    </source>
</evidence>
<keyword evidence="1" id="KW-0812">Transmembrane</keyword>
<proteinExistence type="predicted"/>
<dbReference type="EMBL" id="CAXLJM020000019">
    <property type="protein sequence ID" value="CAL8085364.1"/>
    <property type="molecule type" value="Genomic_DNA"/>
</dbReference>
<evidence type="ECO:0000313" key="2">
    <source>
        <dbReference type="EMBL" id="CAL8085364.1"/>
    </source>
</evidence>
<evidence type="ECO:0000256" key="1">
    <source>
        <dbReference type="SAM" id="Phobius"/>
    </source>
</evidence>
<sequence length="531" mass="60648">MITKNEMLGVCLSYFLPEFSKQIMKTKSSKMQFFYILLYICTTLFVLVFVLPLLGIMYLVRVLVSMTIRYCYKDIKLMSPLDATSSVNVDGRSFSFSFGCLVSTQNAIPMLEKLRVRIGTHVNSDGPYKKLRYRLCTRLGYPCWEDTGVDGEIDIGNHVKLCPGVEDERKTFSEKEMMKLFRDNINSQRNIVAQQPDWGIFLIPKVQIKSEKFSSQTPPHAAIFIQFNHGYMDGNSAVHFIKTCVFDEEEDITTVEVMRKPQDTKSLRHRLIRYFRVVFDSPFSFAKVVIRNKHSIFHVTSPSSEATFVGCSISKIQSSSMNKVRAAFNCGTRSVVSFAFLKAVMRVADRKGFSPPKFVNYACTHSIVPYSHLKPQNGFAFLIRTIPTSGSDQLVEIDKLLQVNEDNEYELDAGLMAFYFMGLMPSRILSLFKEQLAVFPCGATLVPASGRMYKIESSCVNYIFCCPPAIPGTNYTCAFNYYEGKFNVTFHLRRTPLVETQFEFQDFIAEFEQCFNDLVMEADKLHNHTGK</sequence>
<comment type="caution">
    <text evidence="2">The sequence shown here is derived from an EMBL/GenBank/DDBJ whole genome shotgun (WGS) entry which is preliminary data.</text>
</comment>
<accession>A0ABP1Q2Q5</accession>
<protein>
    <recommendedName>
        <fullName evidence="4">O-acyltransferase WSD1 C-terminal domain-containing protein</fullName>
    </recommendedName>
</protein>
<keyword evidence="3" id="KW-1185">Reference proteome</keyword>